<keyword evidence="1" id="KW-0472">Membrane</keyword>
<reference evidence="2 3" key="1">
    <citation type="submission" date="2019-06" db="EMBL/GenBank/DDBJ databases">
        <title>Vibrio cholerae phylogeny based on whole-genome sequencing reveals genetic diversity and population strucutre.</title>
        <authorList>
            <person name="Zhiqiu Y."/>
            <person name="Bin L."/>
            <person name="Lingyan J."/>
        </authorList>
    </citation>
    <scope>NUCLEOTIDE SEQUENCE [LARGE SCALE GENOMIC DNA]</scope>
    <source>
        <strain evidence="2 3">N2814</strain>
    </source>
</reference>
<dbReference type="AlphaFoldDB" id="A0ABD7SSH1"/>
<evidence type="ECO:0000313" key="3">
    <source>
        <dbReference type="Proteomes" id="UP000323819"/>
    </source>
</evidence>
<keyword evidence="1" id="KW-0812">Transmembrane</keyword>
<evidence type="ECO:0000313" key="2">
    <source>
        <dbReference type="EMBL" id="TXX67513.1"/>
    </source>
</evidence>
<dbReference type="RefSeq" id="WP_148521258.1">
    <property type="nucleotide sequence ID" value="NZ_JACYSN010000019.1"/>
</dbReference>
<organism evidence="2 3">
    <name type="scientific">Vibrio cholerae</name>
    <dbReference type="NCBI Taxonomy" id="666"/>
    <lineage>
        <taxon>Bacteria</taxon>
        <taxon>Pseudomonadati</taxon>
        <taxon>Pseudomonadota</taxon>
        <taxon>Gammaproteobacteria</taxon>
        <taxon>Vibrionales</taxon>
        <taxon>Vibrionaceae</taxon>
        <taxon>Vibrio</taxon>
    </lineage>
</organism>
<dbReference type="EMBL" id="VSIJ01000002">
    <property type="protein sequence ID" value="TXX67513.1"/>
    <property type="molecule type" value="Genomic_DNA"/>
</dbReference>
<name>A0ABD7SSH1_VIBCL</name>
<protein>
    <submittedName>
        <fullName evidence="2">Uncharacterized protein</fullName>
    </submittedName>
</protein>
<sequence length="244" mass="26629">MSKEAMATKKKALYGVLVTLSIIMMCFMAYDVVFKSKPVKPAANDFAAAVTQPQVIDAPSYVELEAGTVDSLPEPPSYAELESSKVDLVPVAKTPAQPIEKARFQLSVSDKTQKLLDALENDVVSKAVLAANEARLAELTSEKALAEVQAPFPKESAMPPSATSSTVDLISVKSIVFNPTRTTAWLQISNELIPVEQDAFVNDLRVLSIHKNFVRFSDKNGKVFAKYINTKVQRPQQGEQDGLQ</sequence>
<evidence type="ECO:0000256" key="1">
    <source>
        <dbReference type="SAM" id="Phobius"/>
    </source>
</evidence>
<gene>
    <name evidence="2" type="ORF">FXF03_00660</name>
</gene>
<comment type="caution">
    <text evidence="2">The sequence shown here is derived from an EMBL/GenBank/DDBJ whole genome shotgun (WGS) entry which is preliminary data.</text>
</comment>
<feature type="transmembrane region" description="Helical" evidence="1">
    <location>
        <begin position="12"/>
        <end position="30"/>
    </location>
</feature>
<proteinExistence type="predicted"/>
<dbReference type="Proteomes" id="UP000323819">
    <property type="component" value="Unassembled WGS sequence"/>
</dbReference>
<keyword evidence="1" id="KW-1133">Transmembrane helix</keyword>
<accession>A0ABD7SSH1</accession>